<keyword evidence="2" id="KW-1185">Reference proteome</keyword>
<organism evidence="1 2">
    <name type="scientific">Cronartium quercuum f. sp. fusiforme G11</name>
    <dbReference type="NCBI Taxonomy" id="708437"/>
    <lineage>
        <taxon>Eukaryota</taxon>
        <taxon>Fungi</taxon>
        <taxon>Dikarya</taxon>
        <taxon>Basidiomycota</taxon>
        <taxon>Pucciniomycotina</taxon>
        <taxon>Pucciniomycetes</taxon>
        <taxon>Pucciniales</taxon>
        <taxon>Coleosporiaceae</taxon>
        <taxon>Cronartium</taxon>
    </lineage>
</organism>
<name>A0A9P6NAP3_9BASI</name>
<protein>
    <submittedName>
        <fullName evidence="1">Uncharacterized protein</fullName>
    </submittedName>
</protein>
<evidence type="ECO:0000313" key="2">
    <source>
        <dbReference type="Proteomes" id="UP000886653"/>
    </source>
</evidence>
<dbReference type="Proteomes" id="UP000886653">
    <property type="component" value="Unassembled WGS sequence"/>
</dbReference>
<proteinExistence type="predicted"/>
<dbReference type="EMBL" id="MU167329">
    <property type="protein sequence ID" value="KAG0143085.1"/>
    <property type="molecule type" value="Genomic_DNA"/>
</dbReference>
<sequence length="91" mass="9981">MTQVDSNISRCIWTKTAKGSPPQQYDFKKDHFNAQLIPKPGASTSNTPSLYPNSNQLYFPVKPVDSSLSISSVSSLLPSLNCLPPRETGRV</sequence>
<reference evidence="1" key="1">
    <citation type="submission" date="2013-11" db="EMBL/GenBank/DDBJ databases">
        <title>Genome sequence of the fusiform rust pathogen reveals effectors for host alternation and coevolution with pine.</title>
        <authorList>
            <consortium name="DOE Joint Genome Institute"/>
            <person name="Smith K."/>
            <person name="Pendleton A."/>
            <person name="Kubisiak T."/>
            <person name="Anderson C."/>
            <person name="Salamov A."/>
            <person name="Aerts A."/>
            <person name="Riley R."/>
            <person name="Clum A."/>
            <person name="Lindquist E."/>
            <person name="Ence D."/>
            <person name="Campbell M."/>
            <person name="Kronenberg Z."/>
            <person name="Feau N."/>
            <person name="Dhillon B."/>
            <person name="Hamelin R."/>
            <person name="Burleigh J."/>
            <person name="Smith J."/>
            <person name="Yandell M."/>
            <person name="Nelson C."/>
            <person name="Grigoriev I."/>
            <person name="Davis J."/>
        </authorList>
    </citation>
    <scope>NUCLEOTIDE SEQUENCE</scope>
    <source>
        <strain evidence="1">G11</strain>
    </source>
</reference>
<accession>A0A9P6NAP3</accession>
<comment type="caution">
    <text evidence="1">The sequence shown here is derived from an EMBL/GenBank/DDBJ whole genome shotgun (WGS) entry which is preliminary data.</text>
</comment>
<evidence type="ECO:0000313" key="1">
    <source>
        <dbReference type="EMBL" id="KAG0143085.1"/>
    </source>
</evidence>
<gene>
    <name evidence="1" type="ORF">CROQUDRAFT_96770</name>
</gene>
<dbReference type="AlphaFoldDB" id="A0A9P6NAP3"/>